<dbReference type="InterPro" id="IPR005325">
    <property type="entry name" value="DUF308_memb"/>
</dbReference>
<dbReference type="EMBL" id="AEUV02000002">
    <property type="protein sequence ID" value="EHI74264.1"/>
    <property type="molecule type" value="Genomic_DNA"/>
</dbReference>
<feature type="transmembrane region" description="Helical" evidence="1">
    <location>
        <begin position="141"/>
        <end position="164"/>
    </location>
</feature>
<feature type="transmembrane region" description="Helical" evidence="1">
    <location>
        <begin position="116"/>
        <end position="135"/>
    </location>
</feature>
<sequence>MKWFPLIGGVFSILYAVFLFANPLTSVATIAWIIALIIFVTGIASFLEYLNSPQYRSIWQLIQSLLSVVFGFVLLSSSVFSLTKAFMTIIAYWVLLSGLLRLVTGVQLRRAGYPRYSINLSSAVLTILFGLILLGSPLFSASIIGIMVAFFFLMIGIALLSLYFRIR</sequence>
<reference evidence="2" key="1">
    <citation type="submission" date="2011-07" db="EMBL/GenBank/DDBJ databases">
        <authorList>
            <person name="Stanhope M.J."/>
            <person name="Durkin A.S."/>
            <person name="Hostetler J."/>
            <person name="Kim M."/>
            <person name="Radune D."/>
            <person name="Singh I."/>
            <person name="Town C.D."/>
        </authorList>
    </citation>
    <scope>NUCLEOTIDE SEQUENCE [LARGE SCALE GENOMIC DNA]</scope>
    <source>
        <strain evidence="2">HS-6</strain>
    </source>
</reference>
<proteinExistence type="predicted"/>
<dbReference type="PANTHER" id="PTHR34989:SF1">
    <property type="entry name" value="PROTEIN HDED"/>
    <property type="match status" value="1"/>
</dbReference>
<evidence type="ECO:0000313" key="3">
    <source>
        <dbReference type="Proteomes" id="UP000004322"/>
    </source>
</evidence>
<accession>G5JPS9</accession>
<dbReference type="Proteomes" id="UP000004322">
    <property type="component" value="Unassembled WGS sequence"/>
</dbReference>
<dbReference type="InterPro" id="IPR052712">
    <property type="entry name" value="Acid_resist_chaperone_HdeD"/>
</dbReference>
<keyword evidence="3" id="KW-1185">Reference proteome</keyword>
<feature type="transmembrane region" description="Helical" evidence="1">
    <location>
        <begin position="86"/>
        <end position="104"/>
    </location>
</feature>
<feature type="transmembrane region" description="Helical" evidence="1">
    <location>
        <begin position="61"/>
        <end position="80"/>
    </location>
</feature>
<name>G5JPS9_STRCG</name>
<keyword evidence="1" id="KW-0472">Membrane</keyword>
<dbReference type="Pfam" id="PF03729">
    <property type="entry name" value="DUF308"/>
    <property type="match status" value="2"/>
</dbReference>
<dbReference type="PANTHER" id="PTHR34989">
    <property type="entry name" value="PROTEIN HDED"/>
    <property type="match status" value="1"/>
</dbReference>
<dbReference type="AlphaFoldDB" id="G5JPS9"/>
<feature type="transmembrane region" description="Helical" evidence="1">
    <location>
        <begin position="7"/>
        <end position="24"/>
    </location>
</feature>
<organism evidence="2 3">
    <name type="scientific">Streptococcus criceti HS-6</name>
    <dbReference type="NCBI Taxonomy" id="873449"/>
    <lineage>
        <taxon>Bacteria</taxon>
        <taxon>Bacillati</taxon>
        <taxon>Bacillota</taxon>
        <taxon>Bacilli</taxon>
        <taxon>Lactobacillales</taxon>
        <taxon>Streptococcaceae</taxon>
        <taxon>Streptococcus</taxon>
    </lineage>
</organism>
<keyword evidence="1" id="KW-0812">Transmembrane</keyword>
<dbReference type="OrthoDB" id="2236550at2"/>
<gene>
    <name evidence="2" type="ORF">STRCR_1662</name>
</gene>
<feature type="transmembrane region" description="Helical" evidence="1">
    <location>
        <begin position="30"/>
        <end position="49"/>
    </location>
</feature>
<protein>
    <submittedName>
        <fullName evidence="2">Membrane protein</fullName>
    </submittedName>
</protein>
<dbReference type="RefSeq" id="WP_004227227.1">
    <property type="nucleotide sequence ID" value="NZ_AEUV02000002.1"/>
</dbReference>
<evidence type="ECO:0000313" key="2">
    <source>
        <dbReference type="EMBL" id="EHI74264.1"/>
    </source>
</evidence>
<dbReference type="GO" id="GO:0005886">
    <property type="term" value="C:plasma membrane"/>
    <property type="evidence" value="ECO:0007669"/>
    <property type="project" value="TreeGrafter"/>
</dbReference>
<keyword evidence="1" id="KW-1133">Transmembrane helix</keyword>
<evidence type="ECO:0000256" key="1">
    <source>
        <dbReference type="SAM" id="Phobius"/>
    </source>
</evidence>
<comment type="caution">
    <text evidence="2">The sequence shown here is derived from an EMBL/GenBank/DDBJ whole genome shotgun (WGS) entry which is preliminary data.</text>
</comment>